<evidence type="ECO:0000256" key="10">
    <source>
        <dbReference type="ARBA" id="ARBA00023180"/>
    </source>
</evidence>
<evidence type="ECO:0000256" key="9">
    <source>
        <dbReference type="ARBA" id="ARBA00023157"/>
    </source>
</evidence>
<keyword evidence="5 13" id="KW-0732">Signal</keyword>
<evidence type="ECO:0000256" key="13">
    <source>
        <dbReference type="SAM" id="SignalP"/>
    </source>
</evidence>
<keyword evidence="10" id="KW-0325">Glycoprotein</keyword>
<comment type="similarity">
    <text evidence="11">Belongs to the polysaccharide monooxygenase AA14 family.</text>
</comment>
<comment type="caution">
    <text evidence="14">The sequence shown here is derived from an EMBL/GenBank/DDBJ whole genome shotgun (WGS) entry which is preliminary data.</text>
</comment>
<organism evidence="14 15">
    <name type="scientific">Asterophora parasitica</name>
    <dbReference type="NCBI Taxonomy" id="117018"/>
    <lineage>
        <taxon>Eukaryota</taxon>
        <taxon>Fungi</taxon>
        <taxon>Dikarya</taxon>
        <taxon>Basidiomycota</taxon>
        <taxon>Agaricomycotina</taxon>
        <taxon>Agaricomycetes</taxon>
        <taxon>Agaricomycetidae</taxon>
        <taxon>Agaricales</taxon>
        <taxon>Tricholomatineae</taxon>
        <taxon>Lyophyllaceae</taxon>
        <taxon>Asterophora</taxon>
    </lineage>
</organism>
<feature type="chain" id="PRO_5040273784" evidence="13">
    <location>
        <begin position="19"/>
        <end position="352"/>
    </location>
</feature>
<feature type="compositionally biased region" description="Basic residues" evidence="12">
    <location>
        <begin position="341"/>
        <end position="352"/>
    </location>
</feature>
<sequence length="352" mass="38456">MLRLALVTAALFSTLAKAHLGAFHKGMYCLDGPTGKVDLNNNNPVNPLYDLPFEDWWFHHVDNCDNFPPKAGDFLELPAGKDFTVEIASNRAKTSLSYNGKYTSDWVDGEVYPADYNKSPGCITTPNMHTQNQSMAAGTAFAISYQSDIKKVTPDNLVVFSVRYHTPWLRLTKYDVPKDLPACPPGGCICAWGWVPNGCGIPNMYHQAFKCQVTGATSVTPLAAPKPAVWCEDDQSKCVKGAKQMIYWNQKTGNNIKVSGFDRAGQNKSPAYNQKLGFADGAQNDIFAGPPSDGKPTTTAAPPAPTTTAAPTPSKPAEDELEVVCVTRTKAKRSPQATHLARMHRRRAELNF</sequence>
<dbReference type="Proteomes" id="UP000775547">
    <property type="component" value="Unassembled WGS sequence"/>
</dbReference>
<dbReference type="AlphaFoldDB" id="A0A9P7K9Q7"/>
<reference evidence="14" key="2">
    <citation type="submission" date="2021-10" db="EMBL/GenBank/DDBJ databases">
        <title>Phylogenomics reveals ancestral predisposition of the termite-cultivated fungus Termitomyces towards a domesticated lifestyle.</title>
        <authorList>
            <person name="Auxier B."/>
            <person name="Grum-Grzhimaylo A."/>
            <person name="Cardenas M.E."/>
            <person name="Lodge J.D."/>
            <person name="Laessoe T."/>
            <person name="Pedersen O."/>
            <person name="Smith M.E."/>
            <person name="Kuyper T.W."/>
            <person name="Franco-Molano E.A."/>
            <person name="Baroni T.J."/>
            <person name="Aanen D.K."/>
        </authorList>
    </citation>
    <scope>NUCLEOTIDE SEQUENCE</scope>
    <source>
        <strain evidence="14">AP01</strain>
        <tissue evidence="14">Mycelium</tissue>
    </source>
</reference>
<dbReference type="OrthoDB" id="2019572at2759"/>
<keyword evidence="3" id="KW-0964">Secreted</keyword>
<accession>A0A9P7K9Q7</accession>
<comment type="subcellular location">
    <subcellularLocation>
        <location evidence="2">Secreted</location>
    </subcellularLocation>
</comment>
<keyword evidence="9" id="KW-1015">Disulfide bond</keyword>
<evidence type="ECO:0000256" key="2">
    <source>
        <dbReference type="ARBA" id="ARBA00004613"/>
    </source>
</evidence>
<evidence type="ECO:0000256" key="4">
    <source>
        <dbReference type="ARBA" id="ARBA00022723"/>
    </source>
</evidence>
<dbReference type="GO" id="GO:0005576">
    <property type="term" value="C:extracellular region"/>
    <property type="evidence" value="ECO:0007669"/>
    <property type="project" value="UniProtKB-SubCell"/>
</dbReference>
<dbReference type="GO" id="GO:0046872">
    <property type="term" value="F:metal ion binding"/>
    <property type="evidence" value="ECO:0007669"/>
    <property type="project" value="UniProtKB-KW"/>
</dbReference>
<evidence type="ECO:0000256" key="12">
    <source>
        <dbReference type="SAM" id="MobiDB-lite"/>
    </source>
</evidence>
<evidence type="ECO:0000256" key="5">
    <source>
        <dbReference type="ARBA" id="ARBA00022729"/>
    </source>
</evidence>
<dbReference type="GO" id="GO:0004497">
    <property type="term" value="F:monooxygenase activity"/>
    <property type="evidence" value="ECO:0007669"/>
    <property type="project" value="UniProtKB-KW"/>
</dbReference>
<name>A0A9P7K9Q7_9AGAR</name>
<protein>
    <submittedName>
        <fullName evidence="14">Uncharacterized protein</fullName>
    </submittedName>
</protein>
<reference evidence="14" key="1">
    <citation type="submission" date="2020-07" db="EMBL/GenBank/DDBJ databases">
        <authorList>
            <person name="Nieuwenhuis M."/>
            <person name="Van De Peppel L.J.J."/>
        </authorList>
    </citation>
    <scope>NUCLEOTIDE SEQUENCE</scope>
    <source>
        <strain evidence="14">AP01</strain>
        <tissue evidence="14">Mycelium</tissue>
    </source>
</reference>
<keyword evidence="8" id="KW-0503">Monooxygenase</keyword>
<dbReference type="Pfam" id="PF22810">
    <property type="entry name" value="LPMO_AA14"/>
    <property type="match status" value="1"/>
</dbReference>
<evidence type="ECO:0000256" key="6">
    <source>
        <dbReference type="ARBA" id="ARBA00023002"/>
    </source>
</evidence>
<evidence type="ECO:0000313" key="15">
    <source>
        <dbReference type="Proteomes" id="UP000775547"/>
    </source>
</evidence>
<keyword evidence="7" id="KW-0186">Copper</keyword>
<feature type="region of interest" description="Disordered" evidence="12">
    <location>
        <begin position="283"/>
        <end position="352"/>
    </location>
</feature>
<evidence type="ECO:0000313" key="14">
    <source>
        <dbReference type="EMBL" id="KAG5641354.1"/>
    </source>
</evidence>
<proteinExistence type="inferred from homology"/>
<keyword evidence="15" id="KW-1185">Reference proteome</keyword>
<feature type="compositionally biased region" description="Low complexity" evidence="12">
    <location>
        <begin position="296"/>
        <end position="312"/>
    </location>
</feature>
<keyword evidence="6" id="KW-0560">Oxidoreductase</keyword>
<dbReference type="EMBL" id="JABCKV010000330">
    <property type="protein sequence ID" value="KAG5641354.1"/>
    <property type="molecule type" value="Genomic_DNA"/>
</dbReference>
<evidence type="ECO:0000256" key="3">
    <source>
        <dbReference type="ARBA" id="ARBA00022525"/>
    </source>
</evidence>
<evidence type="ECO:0000256" key="11">
    <source>
        <dbReference type="ARBA" id="ARBA00046340"/>
    </source>
</evidence>
<evidence type="ECO:0000256" key="8">
    <source>
        <dbReference type="ARBA" id="ARBA00023033"/>
    </source>
</evidence>
<dbReference type="InterPro" id="IPR054497">
    <property type="entry name" value="LPMO_AA14"/>
</dbReference>
<comment type="cofactor">
    <cofactor evidence="1">
        <name>Cu(2+)</name>
        <dbReference type="ChEBI" id="CHEBI:29036"/>
    </cofactor>
</comment>
<evidence type="ECO:0000256" key="7">
    <source>
        <dbReference type="ARBA" id="ARBA00023008"/>
    </source>
</evidence>
<keyword evidence="4" id="KW-0479">Metal-binding</keyword>
<gene>
    <name evidence="14" type="ORF">DXG03_005447</name>
</gene>
<feature type="signal peptide" evidence="13">
    <location>
        <begin position="1"/>
        <end position="18"/>
    </location>
</feature>
<evidence type="ECO:0000256" key="1">
    <source>
        <dbReference type="ARBA" id="ARBA00001973"/>
    </source>
</evidence>